<evidence type="ECO:0000256" key="6">
    <source>
        <dbReference type="SAM" id="SignalP"/>
    </source>
</evidence>
<dbReference type="InterPro" id="IPR016167">
    <property type="entry name" value="FAD-bd_PCMH_sub1"/>
</dbReference>
<reference evidence="8 9" key="1">
    <citation type="journal article" date="2018" name="Sci. Rep.">
        <title>Comparative genomics provides insights into the lifestyle and reveals functional heterogeneity of dark septate endophytic fungi.</title>
        <authorList>
            <person name="Knapp D.G."/>
            <person name="Nemeth J.B."/>
            <person name="Barry K."/>
            <person name="Hainaut M."/>
            <person name="Henrissat B."/>
            <person name="Johnson J."/>
            <person name="Kuo A."/>
            <person name="Lim J.H.P."/>
            <person name="Lipzen A."/>
            <person name="Nolan M."/>
            <person name="Ohm R.A."/>
            <person name="Tamas L."/>
            <person name="Grigoriev I.V."/>
            <person name="Spatafora J.W."/>
            <person name="Nagy L.G."/>
            <person name="Kovacs G.M."/>
        </authorList>
    </citation>
    <scope>NUCLEOTIDE SEQUENCE [LARGE SCALE GENOMIC DNA]</scope>
    <source>
        <strain evidence="8 9">DSE2036</strain>
    </source>
</reference>
<evidence type="ECO:0000259" key="7">
    <source>
        <dbReference type="PROSITE" id="PS51387"/>
    </source>
</evidence>
<evidence type="ECO:0000256" key="1">
    <source>
        <dbReference type="ARBA" id="ARBA00001974"/>
    </source>
</evidence>
<evidence type="ECO:0000313" key="8">
    <source>
        <dbReference type="EMBL" id="PVH97527.1"/>
    </source>
</evidence>
<keyword evidence="6" id="KW-0732">Signal</keyword>
<dbReference type="GO" id="GO:0071949">
    <property type="term" value="F:FAD binding"/>
    <property type="evidence" value="ECO:0007669"/>
    <property type="project" value="InterPro"/>
</dbReference>
<keyword evidence="9" id="KW-1185">Reference proteome</keyword>
<evidence type="ECO:0000256" key="5">
    <source>
        <dbReference type="ARBA" id="ARBA00023002"/>
    </source>
</evidence>
<accession>A0A2V1DH91</accession>
<dbReference type="Proteomes" id="UP000244855">
    <property type="component" value="Unassembled WGS sequence"/>
</dbReference>
<comment type="similarity">
    <text evidence="2">Belongs to the oxygen-dependent FAD-linked oxidoreductase family.</text>
</comment>
<dbReference type="Gene3D" id="3.30.43.10">
    <property type="entry name" value="Uridine Diphospho-n-acetylenolpyruvylglucosamine Reductase, domain 2"/>
    <property type="match status" value="1"/>
</dbReference>
<dbReference type="STRING" id="97972.A0A2V1DH91"/>
<organism evidence="8 9">
    <name type="scientific">Periconia macrospinosa</name>
    <dbReference type="NCBI Taxonomy" id="97972"/>
    <lineage>
        <taxon>Eukaryota</taxon>
        <taxon>Fungi</taxon>
        <taxon>Dikarya</taxon>
        <taxon>Ascomycota</taxon>
        <taxon>Pezizomycotina</taxon>
        <taxon>Dothideomycetes</taxon>
        <taxon>Pleosporomycetidae</taxon>
        <taxon>Pleosporales</taxon>
        <taxon>Massarineae</taxon>
        <taxon>Periconiaceae</taxon>
        <taxon>Periconia</taxon>
    </lineage>
</organism>
<dbReference type="InterPro" id="IPR036318">
    <property type="entry name" value="FAD-bd_PCMH-like_sf"/>
</dbReference>
<dbReference type="AlphaFoldDB" id="A0A2V1DH91"/>
<dbReference type="PANTHER" id="PTHR42973">
    <property type="entry name" value="BINDING OXIDOREDUCTASE, PUTATIVE (AFU_ORTHOLOGUE AFUA_1G17690)-RELATED"/>
    <property type="match status" value="1"/>
</dbReference>
<dbReference type="OrthoDB" id="415825at2759"/>
<gene>
    <name evidence="8" type="ORF">DM02DRAFT_730523</name>
</gene>
<dbReference type="InterPro" id="IPR016166">
    <property type="entry name" value="FAD-bd_PCMH"/>
</dbReference>
<dbReference type="Gene3D" id="3.40.462.20">
    <property type="match status" value="1"/>
</dbReference>
<evidence type="ECO:0000313" key="9">
    <source>
        <dbReference type="Proteomes" id="UP000244855"/>
    </source>
</evidence>
<dbReference type="InterPro" id="IPR050416">
    <property type="entry name" value="FAD-linked_Oxidoreductase"/>
</dbReference>
<keyword evidence="4" id="KW-0274">FAD</keyword>
<feature type="chain" id="PRO_5016101121" evidence="6">
    <location>
        <begin position="16"/>
        <end position="493"/>
    </location>
</feature>
<keyword evidence="5" id="KW-0560">Oxidoreductase</keyword>
<dbReference type="PROSITE" id="PS51387">
    <property type="entry name" value="FAD_PCMH"/>
    <property type="match status" value="1"/>
</dbReference>
<evidence type="ECO:0000256" key="4">
    <source>
        <dbReference type="ARBA" id="ARBA00022827"/>
    </source>
</evidence>
<keyword evidence="3" id="KW-0285">Flavoprotein</keyword>
<dbReference type="InterPro" id="IPR016169">
    <property type="entry name" value="FAD-bd_PCMH_sub2"/>
</dbReference>
<dbReference type="EMBL" id="KZ805434">
    <property type="protein sequence ID" value="PVH97527.1"/>
    <property type="molecule type" value="Genomic_DNA"/>
</dbReference>
<evidence type="ECO:0000256" key="2">
    <source>
        <dbReference type="ARBA" id="ARBA00005466"/>
    </source>
</evidence>
<dbReference type="Pfam" id="PF08031">
    <property type="entry name" value="BBE"/>
    <property type="match status" value="1"/>
</dbReference>
<dbReference type="Pfam" id="PF01565">
    <property type="entry name" value="FAD_binding_4"/>
    <property type="match status" value="1"/>
</dbReference>
<feature type="signal peptide" evidence="6">
    <location>
        <begin position="1"/>
        <end position="15"/>
    </location>
</feature>
<feature type="domain" description="FAD-binding PCMH-type" evidence="7">
    <location>
        <begin position="56"/>
        <end position="230"/>
    </location>
</feature>
<proteinExistence type="inferred from homology"/>
<evidence type="ECO:0000256" key="3">
    <source>
        <dbReference type="ARBA" id="ARBA00022630"/>
    </source>
</evidence>
<comment type="cofactor">
    <cofactor evidence="1">
        <name>FAD</name>
        <dbReference type="ChEBI" id="CHEBI:57692"/>
    </cofactor>
</comment>
<dbReference type="GO" id="GO:0016491">
    <property type="term" value="F:oxidoreductase activity"/>
    <property type="evidence" value="ECO:0007669"/>
    <property type="project" value="UniProtKB-KW"/>
</dbReference>
<dbReference type="Gene3D" id="3.30.465.10">
    <property type="match status" value="1"/>
</dbReference>
<dbReference type="PANTHER" id="PTHR42973:SF9">
    <property type="entry name" value="FAD-BINDING PCMH-TYPE DOMAIN-CONTAINING PROTEIN-RELATED"/>
    <property type="match status" value="1"/>
</dbReference>
<sequence>MKLVILATLIALATAVDTKIQKFSAQLRPHLNKDAEIYLPGTDGYNTAAQRWSASTNPGFIGIVKVVAEEDVQSVIKAANALKIPYLAITGGHGTTSSLNTFKDGIGIYLRGLASTTLSGSTEKGPVAVVKGGSLSGEVIDYVWSQGKTLVAGACACTGFISPMLGGGHGWLQGQYGVMSDNLISARVVLANGSAITVSNAENSDLYWGLRGAGHNFGIVTSVNYQVYDRKSEADNGFATATYIFTQDKLELIFSIANEWIGAPSRPVELTHYAVFVNVPEIDPTHPIIQFLVYWQGSSIPSQYTDPLNALGPINVNRIFVDLPGASVLTGADINGQACMKGAGHFQAPVDLLKWDTQNLRTVLGIYAELPSAGLGDSIMMLEGFAVNRVHAISEDSTAFPSREYNILASPLLTFAPHNELLENRAQAYGKRIRAAMLNNTEGPLSAYVNYANGEETQEEVYGSESWRVQRLRDLKKKYDAEGKFSYYQPIKA</sequence>
<dbReference type="InterPro" id="IPR012951">
    <property type="entry name" value="BBE"/>
</dbReference>
<name>A0A2V1DH91_9PLEO</name>
<dbReference type="SUPFAM" id="SSF56176">
    <property type="entry name" value="FAD-binding/transporter-associated domain-like"/>
    <property type="match status" value="1"/>
</dbReference>
<protein>
    <submittedName>
        <fullName evidence="8">FAD-binding domain-containing protein</fullName>
    </submittedName>
</protein>
<dbReference type="InterPro" id="IPR006094">
    <property type="entry name" value="Oxid_FAD_bind_N"/>
</dbReference>